<dbReference type="Proteomes" id="UP000193922">
    <property type="component" value="Unassembled WGS sequence"/>
</dbReference>
<evidence type="ECO:0000256" key="1">
    <source>
        <dbReference type="SAM" id="MobiDB-lite"/>
    </source>
</evidence>
<dbReference type="EMBL" id="MCFD01000047">
    <property type="protein sequence ID" value="ORX65098.1"/>
    <property type="molecule type" value="Genomic_DNA"/>
</dbReference>
<protein>
    <submittedName>
        <fullName evidence="2">Uncharacterized protein</fullName>
    </submittedName>
</protein>
<feature type="non-terminal residue" evidence="2">
    <location>
        <position position="54"/>
    </location>
</feature>
<keyword evidence="3" id="KW-1185">Reference proteome</keyword>
<evidence type="ECO:0000313" key="2">
    <source>
        <dbReference type="EMBL" id="ORX65098.1"/>
    </source>
</evidence>
<comment type="caution">
    <text evidence="2">The sequence shown here is derived from an EMBL/GenBank/DDBJ whole genome shotgun (WGS) entry which is preliminary data.</text>
</comment>
<dbReference type="AlphaFoldDB" id="A0A1Y1VUY3"/>
<evidence type="ECO:0000313" key="3">
    <source>
        <dbReference type="Proteomes" id="UP000193922"/>
    </source>
</evidence>
<gene>
    <name evidence="2" type="ORF">DL89DRAFT_271468</name>
</gene>
<reference evidence="2 3" key="1">
    <citation type="submission" date="2016-07" db="EMBL/GenBank/DDBJ databases">
        <title>Pervasive Adenine N6-methylation of Active Genes in Fungi.</title>
        <authorList>
            <consortium name="DOE Joint Genome Institute"/>
            <person name="Mondo S.J."/>
            <person name="Dannebaum R.O."/>
            <person name="Kuo R.C."/>
            <person name="Labutti K."/>
            <person name="Haridas S."/>
            <person name="Kuo A."/>
            <person name="Salamov A."/>
            <person name="Ahrendt S.R."/>
            <person name="Lipzen A."/>
            <person name="Sullivan W."/>
            <person name="Andreopoulos W.B."/>
            <person name="Clum A."/>
            <person name="Lindquist E."/>
            <person name="Daum C."/>
            <person name="Ramamoorthy G.K."/>
            <person name="Gryganskyi A."/>
            <person name="Culley D."/>
            <person name="Magnuson J.K."/>
            <person name="James T.Y."/>
            <person name="O'Malley M.A."/>
            <person name="Stajich J.E."/>
            <person name="Spatafora J.W."/>
            <person name="Visel A."/>
            <person name="Grigoriev I.V."/>
        </authorList>
    </citation>
    <scope>NUCLEOTIDE SEQUENCE [LARGE SCALE GENOMIC DNA]</scope>
    <source>
        <strain evidence="2 3">ATCC 12442</strain>
    </source>
</reference>
<accession>A0A1Y1VUY3</accession>
<name>A0A1Y1VUY3_9FUNG</name>
<organism evidence="2 3">
    <name type="scientific">Linderina pennispora</name>
    <dbReference type="NCBI Taxonomy" id="61395"/>
    <lineage>
        <taxon>Eukaryota</taxon>
        <taxon>Fungi</taxon>
        <taxon>Fungi incertae sedis</taxon>
        <taxon>Zoopagomycota</taxon>
        <taxon>Kickxellomycotina</taxon>
        <taxon>Kickxellomycetes</taxon>
        <taxon>Kickxellales</taxon>
        <taxon>Kickxellaceae</taxon>
        <taxon>Linderina</taxon>
    </lineage>
</organism>
<dbReference type="RefSeq" id="XP_040739468.1">
    <property type="nucleotide sequence ID" value="XM_040888927.1"/>
</dbReference>
<sequence length="54" mass="5882">MKLMHPFIIGGVATCTLLPRFRTPCASLRCTPTTPRNPEVCRNSGQEAQGRGPL</sequence>
<proteinExistence type="predicted"/>
<feature type="region of interest" description="Disordered" evidence="1">
    <location>
        <begin position="32"/>
        <end position="54"/>
    </location>
</feature>
<dbReference type="GeneID" id="63805575"/>